<dbReference type="Proteomes" id="UP001311915">
    <property type="component" value="Unassembled WGS sequence"/>
</dbReference>
<feature type="transmembrane region" description="Helical" evidence="1">
    <location>
        <begin position="12"/>
        <end position="32"/>
    </location>
</feature>
<reference evidence="2 3" key="1">
    <citation type="submission" date="2023-10" db="EMBL/GenBank/DDBJ databases">
        <title>Genome-Wide Identification Analysis in wild type Solanum Pinnatisectum Reveals Some Genes Defensing Phytophthora Infestans.</title>
        <authorList>
            <person name="Sun C."/>
        </authorList>
    </citation>
    <scope>NUCLEOTIDE SEQUENCE [LARGE SCALE GENOMIC DNA]</scope>
    <source>
        <strain evidence="2">LQN</strain>
        <tissue evidence="2">Leaf</tissue>
    </source>
</reference>
<sequence length="84" mass="10203">MFELTKRHFHFFSLQILFLTYTFDIYMIFVVWDDYYQKEQANLKGRVVMDHCKMEQNRAAENKKLIRFFVTSLPMGKSRVGIKI</sequence>
<proteinExistence type="predicted"/>
<organism evidence="2 3">
    <name type="scientific">Solanum pinnatisectum</name>
    <name type="common">tansyleaf nightshade</name>
    <dbReference type="NCBI Taxonomy" id="50273"/>
    <lineage>
        <taxon>Eukaryota</taxon>
        <taxon>Viridiplantae</taxon>
        <taxon>Streptophyta</taxon>
        <taxon>Embryophyta</taxon>
        <taxon>Tracheophyta</taxon>
        <taxon>Spermatophyta</taxon>
        <taxon>Magnoliopsida</taxon>
        <taxon>eudicotyledons</taxon>
        <taxon>Gunneridae</taxon>
        <taxon>Pentapetalae</taxon>
        <taxon>asterids</taxon>
        <taxon>lamiids</taxon>
        <taxon>Solanales</taxon>
        <taxon>Solanaceae</taxon>
        <taxon>Solanoideae</taxon>
        <taxon>Solaneae</taxon>
        <taxon>Solanum</taxon>
    </lineage>
</organism>
<protein>
    <submittedName>
        <fullName evidence="2">Uncharacterized protein</fullName>
    </submittedName>
</protein>
<keyword evidence="1" id="KW-1133">Transmembrane helix</keyword>
<dbReference type="EMBL" id="JAWPEI010000011">
    <property type="protein sequence ID" value="KAK4711544.1"/>
    <property type="molecule type" value="Genomic_DNA"/>
</dbReference>
<evidence type="ECO:0000313" key="2">
    <source>
        <dbReference type="EMBL" id="KAK4711544.1"/>
    </source>
</evidence>
<gene>
    <name evidence="2" type="ORF">R3W88_006057</name>
</gene>
<comment type="caution">
    <text evidence="2">The sequence shown here is derived from an EMBL/GenBank/DDBJ whole genome shotgun (WGS) entry which is preliminary data.</text>
</comment>
<accession>A0AAV9KG64</accession>
<evidence type="ECO:0000313" key="3">
    <source>
        <dbReference type="Proteomes" id="UP001311915"/>
    </source>
</evidence>
<keyword evidence="3" id="KW-1185">Reference proteome</keyword>
<keyword evidence="1" id="KW-0472">Membrane</keyword>
<evidence type="ECO:0000256" key="1">
    <source>
        <dbReference type="SAM" id="Phobius"/>
    </source>
</evidence>
<dbReference type="AlphaFoldDB" id="A0AAV9KG64"/>
<keyword evidence="1" id="KW-0812">Transmembrane</keyword>
<name>A0AAV9KG64_9SOLN</name>